<dbReference type="GO" id="GO:1901678">
    <property type="term" value="P:iron coordination entity transport"/>
    <property type="evidence" value="ECO:0007669"/>
    <property type="project" value="UniProtKB-ARBA"/>
</dbReference>
<evidence type="ECO:0000256" key="5">
    <source>
        <dbReference type="SAM" id="MobiDB-lite"/>
    </source>
</evidence>
<keyword evidence="3" id="KW-0813">Transport</keyword>
<dbReference type="SUPFAM" id="SSF53807">
    <property type="entry name" value="Helical backbone' metal receptor"/>
    <property type="match status" value="1"/>
</dbReference>
<feature type="compositionally biased region" description="Basic and acidic residues" evidence="5">
    <location>
        <begin position="54"/>
        <end position="64"/>
    </location>
</feature>
<evidence type="ECO:0000313" key="8">
    <source>
        <dbReference type="Proteomes" id="UP000199323"/>
    </source>
</evidence>
<comment type="similarity">
    <text evidence="2">Belongs to the bacterial solute-binding protein 8 family.</text>
</comment>
<organism evidence="7 8">
    <name type="scientific">Actinacidiphila alni</name>
    <dbReference type="NCBI Taxonomy" id="380248"/>
    <lineage>
        <taxon>Bacteria</taxon>
        <taxon>Bacillati</taxon>
        <taxon>Actinomycetota</taxon>
        <taxon>Actinomycetes</taxon>
        <taxon>Kitasatosporales</taxon>
        <taxon>Streptomycetaceae</taxon>
        <taxon>Actinacidiphila</taxon>
    </lineage>
</organism>
<feature type="region of interest" description="Disordered" evidence="5">
    <location>
        <begin position="50"/>
        <end position="76"/>
    </location>
</feature>
<protein>
    <submittedName>
        <fullName evidence="7">Iron complex transport system substrate-binding protein</fullName>
    </submittedName>
</protein>
<feature type="region of interest" description="Disordered" evidence="5">
    <location>
        <begin position="1"/>
        <end position="27"/>
    </location>
</feature>
<dbReference type="Pfam" id="PF01497">
    <property type="entry name" value="Peripla_BP_2"/>
    <property type="match status" value="1"/>
</dbReference>
<dbReference type="PANTHER" id="PTHR30532:SF24">
    <property type="entry name" value="FERRIC ENTEROBACTIN-BINDING PERIPLASMIC PROTEIN FEPB"/>
    <property type="match status" value="1"/>
</dbReference>
<feature type="domain" description="Fe/B12 periplasmic-binding" evidence="6">
    <location>
        <begin position="99"/>
        <end position="368"/>
    </location>
</feature>
<proteinExistence type="inferred from homology"/>
<feature type="compositionally biased region" description="Polar residues" evidence="5">
    <location>
        <begin position="1"/>
        <end position="18"/>
    </location>
</feature>
<dbReference type="InterPro" id="IPR002491">
    <property type="entry name" value="ABC_transptr_periplasmic_BD"/>
</dbReference>
<sequence>MSTRTRPGTARQSGSQPQPRFLPRSLSRRGFLLGTGATAATAALALAGCSSDDDSGKGGTKSDAKGAGNPTASGTAAAGAFPVTVKGTPGSTTVKAAPKRVAACGYLRDTDLALALGAPLVLAARNAVFPSGLAPWQKPTTSPELVGTTDGLPLEKIAAARPDLILASDDYQLATDYAKLTKIAPTLAYGNGVGKDGWDLMAQRAGDVLGKRAEADKLITEVRAKIAQVKSEHPEFTGKTFTFGPVGADGSVYTTSSTADAAATFFHQLGLELSPKVTKLPPSATPGRSQIARERLDLLDADVVILTYPDEATRKKFESDALFKRLPAVKRGSYIPLDMPTAIALAFPSVLSIPYGLDAVTPKLATAVKNGA</sequence>
<dbReference type="RefSeq" id="WP_143120565.1">
    <property type="nucleotide sequence ID" value="NZ_FONG01000007.1"/>
</dbReference>
<comment type="subcellular location">
    <subcellularLocation>
        <location evidence="1">Cell envelope</location>
    </subcellularLocation>
</comment>
<evidence type="ECO:0000256" key="1">
    <source>
        <dbReference type="ARBA" id="ARBA00004196"/>
    </source>
</evidence>
<accession>A0A1I2F3C9</accession>
<keyword evidence="4" id="KW-0732">Signal</keyword>
<keyword evidence="8" id="KW-1185">Reference proteome</keyword>
<dbReference type="EMBL" id="FONG01000007">
    <property type="protein sequence ID" value="SFE99010.1"/>
    <property type="molecule type" value="Genomic_DNA"/>
</dbReference>
<dbReference type="AlphaFoldDB" id="A0A1I2F3C9"/>
<dbReference type="PANTHER" id="PTHR30532">
    <property type="entry name" value="IRON III DICITRATE-BINDING PERIPLASMIC PROTEIN"/>
    <property type="match status" value="1"/>
</dbReference>
<dbReference type="CDD" id="cd01146">
    <property type="entry name" value="FhuD"/>
    <property type="match status" value="1"/>
</dbReference>
<dbReference type="OrthoDB" id="1846031at2"/>
<dbReference type="InterPro" id="IPR006311">
    <property type="entry name" value="TAT_signal"/>
</dbReference>
<dbReference type="Gene3D" id="3.40.50.1980">
    <property type="entry name" value="Nitrogenase molybdenum iron protein domain"/>
    <property type="match status" value="2"/>
</dbReference>
<evidence type="ECO:0000256" key="3">
    <source>
        <dbReference type="ARBA" id="ARBA00022448"/>
    </source>
</evidence>
<name>A0A1I2F3C9_9ACTN</name>
<evidence type="ECO:0000256" key="4">
    <source>
        <dbReference type="ARBA" id="ARBA00022729"/>
    </source>
</evidence>
<dbReference type="GO" id="GO:0030288">
    <property type="term" value="C:outer membrane-bounded periplasmic space"/>
    <property type="evidence" value="ECO:0007669"/>
    <property type="project" value="TreeGrafter"/>
</dbReference>
<dbReference type="PROSITE" id="PS50983">
    <property type="entry name" value="FE_B12_PBP"/>
    <property type="match status" value="1"/>
</dbReference>
<reference evidence="7 8" key="1">
    <citation type="submission" date="2016-10" db="EMBL/GenBank/DDBJ databases">
        <authorList>
            <person name="de Groot N.N."/>
        </authorList>
    </citation>
    <scope>NUCLEOTIDE SEQUENCE [LARGE SCALE GENOMIC DNA]</scope>
    <source>
        <strain evidence="7 8">CGMCC 4.3510</strain>
    </source>
</reference>
<dbReference type="InterPro" id="IPR051313">
    <property type="entry name" value="Bact_iron-sidero_bind"/>
</dbReference>
<dbReference type="Proteomes" id="UP000199323">
    <property type="component" value="Unassembled WGS sequence"/>
</dbReference>
<evidence type="ECO:0000313" key="7">
    <source>
        <dbReference type="EMBL" id="SFE99010.1"/>
    </source>
</evidence>
<evidence type="ECO:0000256" key="2">
    <source>
        <dbReference type="ARBA" id="ARBA00008814"/>
    </source>
</evidence>
<dbReference type="PROSITE" id="PS51318">
    <property type="entry name" value="TAT"/>
    <property type="match status" value="1"/>
</dbReference>
<dbReference type="STRING" id="380248.SAMN05216251_107106"/>
<gene>
    <name evidence="7" type="ORF">SAMN05216251_107106</name>
</gene>
<evidence type="ECO:0000259" key="6">
    <source>
        <dbReference type="PROSITE" id="PS50983"/>
    </source>
</evidence>